<dbReference type="AlphaFoldDB" id="A0A239RGN5"/>
<reference evidence="2 3" key="1">
    <citation type="submission" date="2017-07" db="EMBL/GenBank/DDBJ databases">
        <authorList>
            <person name="Sun Z.S."/>
            <person name="Albrecht U."/>
            <person name="Echele G."/>
            <person name="Lee C.C."/>
        </authorList>
    </citation>
    <scope>NUCLEOTIDE SEQUENCE [LARGE SCALE GENOMIC DNA]</scope>
    <source>
        <strain evidence="2 3">AR3</strain>
    </source>
</reference>
<dbReference type="Pfam" id="PF05065">
    <property type="entry name" value="Phage_capsid"/>
    <property type="match status" value="1"/>
</dbReference>
<dbReference type="RefSeq" id="WP_094141282.1">
    <property type="nucleotide sequence ID" value="NZ_CP059471.1"/>
</dbReference>
<dbReference type="SUPFAM" id="SSF56563">
    <property type="entry name" value="Major capsid protein gp5"/>
    <property type="match status" value="1"/>
</dbReference>
<dbReference type="Proteomes" id="UP000214649">
    <property type="component" value="Unassembled WGS sequence"/>
</dbReference>
<accession>A0A239RGN5</accession>
<evidence type="ECO:0000313" key="3">
    <source>
        <dbReference type="Proteomes" id="UP000214649"/>
    </source>
</evidence>
<sequence>MADNSLKNNSLFNPELVTELMSKVQGHSVLAKLASQTPIPFNGSEQFIFNLEGNAQIVGEGEQKGAGKATMSSKIIRPLKFVYQARITDEFKYASEEKKINYLKAFSDGFAKKIAVAFDLAAIHGLEPKSLTDASFRDTNSFDGLITDNVVTFDANAIDDNIDAAVQTVVANNYDVTGLALSPLAGQSLAKIKVNGVVQYPEFRFGQNPDSFYGMASDVNKNLVATGGTAEKDHVIAGDFQNMFKWGYAENIPLEVIEYGDPDGAGRDLKAHNEILLRAEAFIGWGILDADAFARVVPAAAGGAGA</sequence>
<name>A0A239RGN5_STREI</name>
<evidence type="ECO:0000259" key="1">
    <source>
        <dbReference type="Pfam" id="PF05065"/>
    </source>
</evidence>
<feature type="domain" description="Phage capsid-like C-terminal" evidence="1">
    <location>
        <begin position="13"/>
        <end position="295"/>
    </location>
</feature>
<organism evidence="2 3">
    <name type="scientific">Streptococcus equinus</name>
    <name type="common">Streptococcus bovis</name>
    <dbReference type="NCBI Taxonomy" id="1335"/>
    <lineage>
        <taxon>Bacteria</taxon>
        <taxon>Bacillati</taxon>
        <taxon>Bacillota</taxon>
        <taxon>Bacilli</taxon>
        <taxon>Lactobacillales</taxon>
        <taxon>Streptococcaceae</taxon>
        <taxon>Streptococcus</taxon>
    </lineage>
</organism>
<evidence type="ECO:0000313" key="2">
    <source>
        <dbReference type="EMBL" id="SNU09801.1"/>
    </source>
</evidence>
<dbReference type="EMBL" id="FZRA01000012">
    <property type="protein sequence ID" value="SNU09801.1"/>
    <property type="molecule type" value="Genomic_DNA"/>
</dbReference>
<proteinExistence type="predicted"/>
<gene>
    <name evidence="2" type="ORF">SAMN05216470_2028</name>
</gene>
<dbReference type="InterPro" id="IPR054612">
    <property type="entry name" value="Phage_capsid-like_C"/>
</dbReference>
<protein>
    <submittedName>
        <fullName evidence="2">Phage capsid family protein</fullName>
    </submittedName>
</protein>